<dbReference type="Proteomes" id="UP000234748">
    <property type="component" value="Unassembled WGS sequence"/>
</dbReference>
<dbReference type="Pfam" id="PF07550">
    <property type="entry name" value="Shr-like_HID"/>
    <property type="match status" value="1"/>
</dbReference>
<dbReference type="InterPro" id="IPR011432">
    <property type="entry name" value="Shr-like_HID"/>
</dbReference>
<name>A0A2N5M9Q3_9BACI</name>
<evidence type="ECO:0000313" key="3">
    <source>
        <dbReference type="EMBL" id="PLT31077.1"/>
    </source>
</evidence>
<reference evidence="3 4" key="1">
    <citation type="submission" date="2017-11" db="EMBL/GenBank/DDBJ databases">
        <title>Comparitive Functional Genomics of Dry Heat Resistant strains isolated from the Viking Spacecraft.</title>
        <authorList>
            <person name="Seuylemezian A."/>
            <person name="Cooper K."/>
            <person name="Vaishampayan P."/>
        </authorList>
    </citation>
    <scope>NUCLEOTIDE SEQUENCE [LARGE SCALE GENOMIC DNA]</scope>
    <source>
        <strain evidence="3 4">V1-29</strain>
    </source>
</reference>
<feature type="domain" description="Heme-binding protein Shr-like Hb-interacting" evidence="1">
    <location>
        <begin position="332"/>
        <end position="423"/>
    </location>
</feature>
<comment type="caution">
    <text evidence="3">The sequence shown here is derived from an EMBL/GenBank/DDBJ whole genome shotgun (WGS) entry which is preliminary data.</text>
</comment>
<dbReference type="RefSeq" id="WP_101640489.1">
    <property type="nucleotide sequence ID" value="NZ_PGUY01000013.1"/>
</dbReference>
<evidence type="ECO:0000259" key="1">
    <source>
        <dbReference type="Pfam" id="PF07550"/>
    </source>
</evidence>
<dbReference type="EMBL" id="PGUY01000013">
    <property type="protein sequence ID" value="PLT31077.1"/>
    <property type="molecule type" value="Genomic_DNA"/>
</dbReference>
<protein>
    <submittedName>
        <fullName evidence="3">Uncharacterized protein</fullName>
    </submittedName>
</protein>
<proteinExistence type="predicted"/>
<organism evidence="3 4">
    <name type="scientific">Peribacillus deserti</name>
    <dbReference type="NCBI Taxonomy" id="673318"/>
    <lineage>
        <taxon>Bacteria</taxon>
        <taxon>Bacillati</taxon>
        <taxon>Bacillota</taxon>
        <taxon>Bacilli</taxon>
        <taxon>Bacillales</taxon>
        <taxon>Bacillaceae</taxon>
        <taxon>Peribacillus</taxon>
    </lineage>
</organism>
<evidence type="ECO:0000259" key="2">
    <source>
        <dbReference type="Pfam" id="PF18316"/>
    </source>
</evidence>
<feature type="domain" description="S-layer protein SbsC C-terminal" evidence="2">
    <location>
        <begin position="549"/>
        <end position="627"/>
    </location>
</feature>
<dbReference type="SUPFAM" id="SSF49464">
    <property type="entry name" value="Carboxypeptidase regulatory domain-like"/>
    <property type="match status" value="1"/>
</dbReference>
<accession>A0A2N5M9Q3</accession>
<dbReference type="OrthoDB" id="5480482at2"/>
<feature type="domain" description="S-layer protein SbsC C-terminal" evidence="2">
    <location>
        <begin position="642"/>
        <end position="723"/>
    </location>
</feature>
<evidence type="ECO:0000313" key="4">
    <source>
        <dbReference type="Proteomes" id="UP000234748"/>
    </source>
</evidence>
<dbReference type="InterPro" id="IPR008969">
    <property type="entry name" value="CarboxyPept-like_regulatory"/>
</dbReference>
<keyword evidence="4" id="KW-1185">Reference proteome</keyword>
<dbReference type="InterPro" id="IPR040751">
    <property type="entry name" value="SbsC_C"/>
</dbReference>
<dbReference type="AlphaFoldDB" id="A0A2N5M9Q3"/>
<sequence>MSKFKFLASFFIIIIVLANTMGSHSPFKEEKVEAAAKQTISQFRITVLDGDWLDSSKKPAGMSGLTVKTLDQGGNVYDAGVVYEGNGVYTSSSNLVPGTYKVQFTGGKNTVAAPVTVKTGNAPTSLTVKFYSDSFDATKTGAIKDIVRSQYGDPLPEVTVRAISPKLTYETITDAKGQFTLLVPPGAYDLIIVGKEQNANQDRKKNTVYKKISVVKGQASSPIEELVGDLAWTSGDNTQGLEVEEPIAGDTVIKGVTLSQNAVINVYEERPEGKVYIASGKTTASKQSSAASFNVKLPRSFPGSTLVVEVVDEAQNAYSTEVSFDMAVINFAADDTDNTIGKALDLTFDDKTNTVASTPYLKVWFNKEGESERLLVKTTDPKAPADYTVAKGKLTISPQLFMKSGYYEGSYEFKIEVKGYDVNPEPLTQEIKSSVLAASSIAGAKLEKGNTAGEVKITGASLQAGNHSEYEIVEANSAEVLPKYGEVVPVKSGLQSYNLGAEISGITPIKNTIVIYELNSDRRLVKVSVLKATSSVISLTGVSSSKPVAGSAQDTVNFTVTPPASGKIKYLESYKKPSTPIWGSNVSANAKEFTGQEITVVYPQKFLALYQVDEQDHIVGFGVVDIGSVVDYSTPEVPYGIEQGSKVGKTKVTFKEKPISGNTFKYKIATTIPNSEVKQSVPGLKSISSVSEIAATENYWLGLYEVDSQGKVVKFSRVQLTSDLIKK</sequence>
<dbReference type="Pfam" id="PF18316">
    <property type="entry name" value="S-l_SbsC_C"/>
    <property type="match status" value="2"/>
</dbReference>
<gene>
    <name evidence="3" type="ORF">CUU66_04565</name>
</gene>